<proteinExistence type="inferred from homology"/>
<keyword evidence="6" id="KW-0238">DNA-binding</keyword>
<dbReference type="Pfam" id="PF12833">
    <property type="entry name" value="HTH_18"/>
    <property type="match status" value="1"/>
</dbReference>
<dbReference type="Pfam" id="PF01497">
    <property type="entry name" value="Peripla_BP_2"/>
    <property type="match status" value="1"/>
</dbReference>
<dbReference type="SUPFAM" id="SSF53807">
    <property type="entry name" value="Helical backbone' metal receptor"/>
    <property type="match status" value="1"/>
</dbReference>
<gene>
    <name evidence="11" type="ORF">PGLA_07020</name>
</gene>
<evidence type="ECO:0000256" key="2">
    <source>
        <dbReference type="ARBA" id="ARBA00008814"/>
    </source>
</evidence>
<comment type="caution">
    <text evidence="11">The sequence shown here is derived from an EMBL/GenBank/DDBJ whole genome shotgun (WGS) entry which is preliminary data.</text>
</comment>
<feature type="region of interest" description="Disordered" evidence="8">
    <location>
        <begin position="345"/>
        <end position="367"/>
    </location>
</feature>
<evidence type="ECO:0000256" key="3">
    <source>
        <dbReference type="ARBA" id="ARBA00022448"/>
    </source>
</evidence>
<dbReference type="InterPro" id="IPR018060">
    <property type="entry name" value="HTH_AraC"/>
</dbReference>
<sequence>MKQQEEYKLWNQLHIELADIRRYTLAAGESSNGYHLPASTFLFLYRGKAKIRMDGLVHPAEHFYCLHGCKGMRLDIEATEYLEYYLVLYRGEFSLRRRYFLNKGEIPPSQQIFAFAPAQPVGLYQIMLRMEEAWGESTEKDKFVVKTLFYQFILEMLQQKQQLGVDLLPTEVVKQVVQYMHKHLDEPLTLELLGQRFGYNPQYLARRFKELTTRSPIDYLIGLRIGKACHMLQYTDASIGEISQSVGYEDVFYFNRIFKKNVGLSPSHFKKELSGEEDVRFNPYKRWGLSMSESTSQCYVDNDNYYQHNKRGEYHMNRTSRKNMMATLLLCMALLVTACGGGNSSLQSPSETSAPGSNSSESTQKTTPVAATKIVNTIFGEVEVLKNPERIVAIQYLSSLLAVKANAIGSTTRIMDNPYFSGLTDNIEIVGSSGSDVSFEKLIDLNPDLIVVMTSDEEEYKKYSKIAPTIAIPYGNFSSIEEEVKFFGDLLGREEEATTWISDYTARIAAANAKVQAVIPSDATFSIMQETDKTLSIYGSEFGRGGQVIYGNLGRISPPSYDEALSKEKYKDISIELLDQYAGDYIILTTERSPEELRKDPIWGQLEAVKNDRLYAWSNTRSYFIDPLSVLMQTEELTEWLTNAPQKN</sequence>
<dbReference type="InterPro" id="IPR020449">
    <property type="entry name" value="Tscrpt_reg_AraC-type_HTH"/>
</dbReference>
<evidence type="ECO:0000256" key="4">
    <source>
        <dbReference type="ARBA" id="ARBA00022729"/>
    </source>
</evidence>
<dbReference type="InterPro" id="IPR018062">
    <property type="entry name" value="HTH_AraC-typ_CS"/>
</dbReference>
<dbReference type="PROSITE" id="PS50983">
    <property type="entry name" value="FE_B12_PBP"/>
    <property type="match status" value="1"/>
</dbReference>
<comment type="subcellular location">
    <subcellularLocation>
        <location evidence="1">Cell envelope</location>
    </subcellularLocation>
</comment>
<feature type="domain" description="Fe/B12 periplasmic-binding" evidence="10">
    <location>
        <begin position="390"/>
        <end position="645"/>
    </location>
</feature>
<dbReference type="Gene3D" id="3.40.50.1980">
    <property type="entry name" value="Nitrogenase molybdenum iron protein domain"/>
    <property type="match status" value="2"/>
</dbReference>
<keyword evidence="5" id="KW-0805">Transcription regulation</keyword>
<name>A0A168M9F3_9BACL</name>
<evidence type="ECO:0000313" key="11">
    <source>
        <dbReference type="EMBL" id="OAB44400.1"/>
    </source>
</evidence>
<evidence type="ECO:0000256" key="5">
    <source>
        <dbReference type="ARBA" id="ARBA00023015"/>
    </source>
</evidence>
<dbReference type="PROSITE" id="PS01124">
    <property type="entry name" value="HTH_ARAC_FAMILY_2"/>
    <property type="match status" value="1"/>
</dbReference>
<accession>A0A168M9F3</accession>
<evidence type="ECO:0000256" key="7">
    <source>
        <dbReference type="ARBA" id="ARBA00023163"/>
    </source>
</evidence>
<evidence type="ECO:0000259" key="9">
    <source>
        <dbReference type="PROSITE" id="PS01124"/>
    </source>
</evidence>
<dbReference type="STRING" id="494026.PGLA_07020"/>
<dbReference type="InterPro" id="IPR002491">
    <property type="entry name" value="ABC_transptr_periplasmic_BD"/>
</dbReference>
<dbReference type="EMBL" id="LVJH01000007">
    <property type="protein sequence ID" value="OAB44400.1"/>
    <property type="molecule type" value="Genomic_DNA"/>
</dbReference>
<dbReference type="OrthoDB" id="192171at2"/>
<dbReference type="GO" id="GO:0003700">
    <property type="term" value="F:DNA-binding transcription factor activity"/>
    <property type="evidence" value="ECO:0007669"/>
    <property type="project" value="InterPro"/>
</dbReference>
<dbReference type="PRINTS" id="PR00032">
    <property type="entry name" value="HTHARAC"/>
</dbReference>
<reference evidence="11 12" key="1">
    <citation type="submission" date="2016-03" db="EMBL/GenBank/DDBJ databases">
        <title>Draft genome sequence of Paenibacillus glacialis DSM 22343.</title>
        <authorList>
            <person name="Shin S.-K."/>
            <person name="Yi H."/>
        </authorList>
    </citation>
    <scope>NUCLEOTIDE SEQUENCE [LARGE SCALE GENOMIC DNA]</scope>
    <source>
        <strain evidence="11 12">DSM 22343</strain>
    </source>
</reference>
<comment type="similarity">
    <text evidence="2">Belongs to the bacterial solute-binding protein 8 family.</text>
</comment>
<dbReference type="InterPro" id="IPR051313">
    <property type="entry name" value="Bact_iron-sidero_bind"/>
</dbReference>
<dbReference type="SMART" id="SM00342">
    <property type="entry name" value="HTH_ARAC"/>
    <property type="match status" value="1"/>
</dbReference>
<keyword evidence="3" id="KW-0813">Transport</keyword>
<keyword evidence="4" id="KW-0732">Signal</keyword>
<organism evidence="11 12">
    <name type="scientific">Paenibacillus glacialis</name>
    <dbReference type="NCBI Taxonomy" id="494026"/>
    <lineage>
        <taxon>Bacteria</taxon>
        <taxon>Bacillati</taxon>
        <taxon>Bacillota</taxon>
        <taxon>Bacilli</taxon>
        <taxon>Bacillales</taxon>
        <taxon>Paenibacillaceae</taxon>
        <taxon>Paenibacillus</taxon>
    </lineage>
</organism>
<dbReference type="AlphaFoldDB" id="A0A168M9F3"/>
<evidence type="ECO:0000259" key="10">
    <source>
        <dbReference type="PROSITE" id="PS50983"/>
    </source>
</evidence>
<dbReference type="Gene3D" id="1.10.10.60">
    <property type="entry name" value="Homeodomain-like"/>
    <property type="match status" value="2"/>
</dbReference>
<dbReference type="GO" id="GO:0043565">
    <property type="term" value="F:sequence-specific DNA binding"/>
    <property type="evidence" value="ECO:0007669"/>
    <property type="project" value="InterPro"/>
</dbReference>
<dbReference type="PANTHER" id="PTHR30532:SF26">
    <property type="entry name" value="IRON(3+)-HYDROXAMATE-BINDING PROTEIN FHUD"/>
    <property type="match status" value="1"/>
</dbReference>
<dbReference type="InterPro" id="IPR009057">
    <property type="entry name" value="Homeodomain-like_sf"/>
</dbReference>
<evidence type="ECO:0000256" key="1">
    <source>
        <dbReference type="ARBA" id="ARBA00004196"/>
    </source>
</evidence>
<evidence type="ECO:0000313" key="12">
    <source>
        <dbReference type="Proteomes" id="UP000076967"/>
    </source>
</evidence>
<keyword evidence="7" id="KW-0804">Transcription</keyword>
<dbReference type="PANTHER" id="PTHR30532">
    <property type="entry name" value="IRON III DICITRATE-BINDING PERIPLASMIC PROTEIN"/>
    <property type="match status" value="1"/>
</dbReference>
<evidence type="ECO:0008006" key="13">
    <source>
        <dbReference type="Google" id="ProtNLM"/>
    </source>
</evidence>
<dbReference type="GO" id="GO:1901678">
    <property type="term" value="P:iron coordination entity transport"/>
    <property type="evidence" value="ECO:0007669"/>
    <property type="project" value="UniProtKB-ARBA"/>
</dbReference>
<feature type="domain" description="HTH araC/xylS-type" evidence="9">
    <location>
        <begin position="174"/>
        <end position="272"/>
    </location>
</feature>
<dbReference type="PROSITE" id="PS00041">
    <property type="entry name" value="HTH_ARAC_FAMILY_1"/>
    <property type="match status" value="1"/>
</dbReference>
<evidence type="ECO:0000256" key="6">
    <source>
        <dbReference type="ARBA" id="ARBA00023125"/>
    </source>
</evidence>
<dbReference type="SUPFAM" id="SSF46689">
    <property type="entry name" value="Homeodomain-like"/>
    <property type="match status" value="2"/>
</dbReference>
<dbReference type="RefSeq" id="WP_068530766.1">
    <property type="nucleotide sequence ID" value="NZ_LVJH01000007.1"/>
</dbReference>
<dbReference type="GO" id="GO:0030288">
    <property type="term" value="C:outer membrane-bounded periplasmic space"/>
    <property type="evidence" value="ECO:0007669"/>
    <property type="project" value="TreeGrafter"/>
</dbReference>
<dbReference type="Proteomes" id="UP000076967">
    <property type="component" value="Unassembled WGS sequence"/>
</dbReference>
<keyword evidence="12" id="KW-1185">Reference proteome</keyword>
<protein>
    <recommendedName>
        <fullName evidence="13">AraC family transcriptional regulator</fullName>
    </recommendedName>
</protein>
<evidence type="ECO:0000256" key="8">
    <source>
        <dbReference type="SAM" id="MobiDB-lite"/>
    </source>
</evidence>